<keyword evidence="3" id="KW-1185">Reference proteome</keyword>
<gene>
    <name evidence="2" type="ORF">RUM44_002094</name>
</gene>
<sequence>MWPLRDLRWSHQMSTTNSGYLSGIRVFEGTRTAGTINPYRINEPSEKLMAEKTTGKRKMETNMADELKFTFGWFLLGFEYCGTDIDGYLCETFDHPTRLGTSPHFPNLPGSTRSFWLVCQVFAPLTEFNLRSSRNTRAQVHPERRGGDDCDVDVEEDVDRVREGRSGQGDSIPRPI</sequence>
<accession>A0ABR1ALY0</accession>
<dbReference type="EMBL" id="JAWJWF010000047">
    <property type="protein sequence ID" value="KAK6622287.1"/>
    <property type="molecule type" value="Genomic_DNA"/>
</dbReference>
<protein>
    <submittedName>
        <fullName evidence="2">Uncharacterized protein</fullName>
    </submittedName>
</protein>
<feature type="region of interest" description="Disordered" evidence="1">
    <location>
        <begin position="135"/>
        <end position="176"/>
    </location>
</feature>
<proteinExistence type="predicted"/>
<reference evidence="2 3" key="1">
    <citation type="submission" date="2023-09" db="EMBL/GenBank/DDBJ databases">
        <title>Genomes of two closely related lineages of the louse Polyplax serrata with different host specificities.</title>
        <authorList>
            <person name="Martinu J."/>
            <person name="Tarabai H."/>
            <person name="Stefka J."/>
            <person name="Hypsa V."/>
        </authorList>
    </citation>
    <scope>NUCLEOTIDE SEQUENCE [LARGE SCALE GENOMIC DNA]</scope>
    <source>
        <strain evidence="2">98ZLc_SE</strain>
    </source>
</reference>
<dbReference type="Proteomes" id="UP001359485">
    <property type="component" value="Unassembled WGS sequence"/>
</dbReference>
<name>A0ABR1ALY0_POLSC</name>
<evidence type="ECO:0000313" key="2">
    <source>
        <dbReference type="EMBL" id="KAK6622287.1"/>
    </source>
</evidence>
<comment type="caution">
    <text evidence="2">The sequence shown here is derived from an EMBL/GenBank/DDBJ whole genome shotgun (WGS) entry which is preliminary data.</text>
</comment>
<evidence type="ECO:0000256" key="1">
    <source>
        <dbReference type="SAM" id="MobiDB-lite"/>
    </source>
</evidence>
<feature type="compositionally biased region" description="Acidic residues" evidence="1">
    <location>
        <begin position="149"/>
        <end position="158"/>
    </location>
</feature>
<organism evidence="2 3">
    <name type="scientific">Polyplax serrata</name>
    <name type="common">Common mouse louse</name>
    <dbReference type="NCBI Taxonomy" id="468196"/>
    <lineage>
        <taxon>Eukaryota</taxon>
        <taxon>Metazoa</taxon>
        <taxon>Ecdysozoa</taxon>
        <taxon>Arthropoda</taxon>
        <taxon>Hexapoda</taxon>
        <taxon>Insecta</taxon>
        <taxon>Pterygota</taxon>
        <taxon>Neoptera</taxon>
        <taxon>Paraneoptera</taxon>
        <taxon>Psocodea</taxon>
        <taxon>Troctomorpha</taxon>
        <taxon>Phthiraptera</taxon>
        <taxon>Anoplura</taxon>
        <taxon>Polyplacidae</taxon>
        <taxon>Polyplax</taxon>
    </lineage>
</organism>
<evidence type="ECO:0000313" key="3">
    <source>
        <dbReference type="Proteomes" id="UP001359485"/>
    </source>
</evidence>